<proteinExistence type="predicted"/>
<evidence type="ECO:0000313" key="3">
    <source>
        <dbReference type="Proteomes" id="UP000228930"/>
    </source>
</evidence>
<name>A0A2M6UGZ4_9BRAD</name>
<accession>A0A2M6UGZ4</accession>
<dbReference type="Pfam" id="PF12705">
    <property type="entry name" value="PDDEXK_1"/>
    <property type="match status" value="1"/>
</dbReference>
<evidence type="ECO:0000259" key="1">
    <source>
        <dbReference type="Pfam" id="PF12705"/>
    </source>
</evidence>
<dbReference type="Proteomes" id="UP000228930">
    <property type="component" value="Unassembled WGS sequence"/>
</dbReference>
<dbReference type="InterPro" id="IPR038726">
    <property type="entry name" value="PDDEXK_AddAB-type"/>
</dbReference>
<reference evidence="2 3" key="1">
    <citation type="submission" date="2015-06" db="EMBL/GenBank/DDBJ databases">
        <title>Comparative genome analysis of nirS-carrying Bradyrhizobium sp. strains.</title>
        <authorList>
            <person name="Ishii S."/>
            <person name="Jang J."/>
            <person name="Nishizawa T."/>
            <person name="Senoo K."/>
        </authorList>
    </citation>
    <scope>NUCLEOTIDE SEQUENCE [LARGE SCALE GENOMIC DNA]</scope>
    <source>
        <strain evidence="2 3">TSA1</strain>
    </source>
</reference>
<comment type="caution">
    <text evidence="2">The sequence shown here is derived from an EMBL/GenBank/DDBJ whole genome shotgun (WGS) entry which is preliminary data.</text>
</comment>
<organism evidence="2 3">
    <name type="scientific">Bradyrhizobium nitroreducens</name>
    <dbReference type="NCBI Taxonomy" id="709803"/>
    <lineage>
        <taxon>Bacteria</taxon>
        <taxon>Pseudomonadati</taxon>
        <taxon>Pseudomonadota</taxon>
        <taxon>Alphaproteobacteria</taxon>
        <taxon>Hyphomicrobiales</taxon>
        <taxon>Nitrobacteraceae</taxon>
        <taxon>Bradyrhizobium</taxon>
    </lineage>
</organism>
<dbReference type="InterPro" id="IPR011604">
    <property type="entry name" value="PDDEXK-like_dom_sf"/>
</dbReference>
<dbReference type="EMBL" id="LFJC01000003">
    <property type="protein sequence ID" value="PIT03896.1"/>
    <property type="molecule type" value="Genomic_DNA"/>
</dbReference>
<feature type="domain" description="PD-(D/E)XK endonuclease-like" evidence="1">
    <location>
        <begin position="574"/>
        <end position="813"/>
    </location>
</feature>
<protein>
    <recommendedName>
        <fullName evidence="1">PD-(D/E)XK endonuclease-like domain-containing protein</fullName>
    </recommendedName>
</protein>
<dbReference type="Gene3D" id="3.90.320.10">
    <property type="match status" value="1"/>
</dbReference>
<evidence type="ECO:0000313" key="2">
    <source>
        <dbReference type="EMBL" id="PIT03896.1"/>
    </source>
</evidence>
<gene>
    <name evidence="2" type="ORF">TSA1_26315</name>
</gene>
<dbReference type="AlphaFoldDB" id="A0A2M6UGZ4"/>
<keyword evidence="3" id="KW-1185">Reference proteome</keyword>
<sequence length="870" mass="95008">MLIHTVVVDGPLALRMRRLDAAREGATGRQVLTLPLLAARLAGGFVSAASHEVLNLAIRQALEAGGYEDIGKVSELPGLPAAALSALRDWWDMEAPASLPDNARLRDFVLLERRVRDELPSGMLTPPDLVKAALARLRFAPKVLGAVTIQDVANIQAVWYPLIQALCDVVPVRWIASQHSRRDWFSGETQTRPSGTALLGSADLCADPRNEVRESLRWARALVADGKAAPHEVAISAASPSAWDDAFLVLSREAGMPVHFTHGIPALATREGQACAALADILLRGLSQERVRLLFARLPRSPAKENVPSDWAKGLRRSAALTSPTLWRHVLEQTRDERANGDLAERTLLPILEDLAGGIASAEGVGRSLLNGPALSLWRDALRMAPPQAIELSLQALRVADGREPGNSIAWGPARHVAAAPRAYVRLVGLDANAWPRRSNENALLPQHLLGQLRLPSAEAAEIDRMTHDIIVGQSTNYSLSRAHRSATGSLQAASTLWPRKAERVVGRSAIPPHAFSESDRLYARPGDAGKDPQVRASRACWRAWWDGEQHTAHDGKVRANHPLVVDALSEVQSTTSLHRLLCDPLGFVWEYALHWREPNLDPQPLALNHRAFGELVHALIAGVLRNGAPKNIDEIEIALDREAALLTESWLITRAVPPGLLWRHTVEMARERALQGLKDAIDEPRGRSWTELSFGEPNDGPHPWTTLSPVQIGKTGIVFRGRIDRLDEDAARGAAVVTDYKVGTAPERKKPVVFDRGAELQRVFYGLAVRSLLADVRSVSSQLTYLKHDPARTLSLTNEELEKAIDQAVAFTAAGVQLQRNGQIAPGPAPVFFDPLAIALPAELDSYRRVKRRLFAGANSALDKLWSSP</sequence>